<sequence length="611" mass="70441">SHLFHFPFHSQWSSRTTCLILEAMKALFLIGFLSFPFNLESYQQDVNDYEPSSPYDSTFPAEPYNSFREELVVDQVIEESSDFKIKARNVKQWLRLRMDNLYLLGISDKEVSLVSMYKDKLQPNKYRAHEYPVALQYEVSCGVMFKSHHPRADTFEGVVLLALKSPRPIVSVYKIKHLKLHHIIDWKQDHSVHAIRHFKWHDEDRFIIFEELKYVSRATVYGFAFDDHTPHFWYIEMLPLGSTRGQPTLGHAGGNSLFLATIKNDIIGVDIYSYNTVCAGTSGYKFDLLLTIPDLDARKIEYFLGYGHLYLIVSGAPSVLFRMTPDGYLMKDVIFGSSVEMLAIPIKSAHHDTILLGKSENGTPHIYSFAGNGMWEEKLVPKCRKSSESGNKLVDLEECIGGTRSWDGATYIETEGDYYPSILFAEQHHSNKLYYLPFSFIKIPTMQHSINPFLFDRLETYWNNLRTSLKKLITGRSHEDSSQSISSYCTIEKEVNEMHDLLSSIRIPLDWANCSTSVFQMDVSPRENERVIADEAKPIETIMLPDKSVFNHKLTTQEETLTNDHHFPPYHMMDSSHAKHEKTIPISPDMSNDAWENERILNEQQDGWGDI</sequence>
<feature type="non-terminal residue" evidence="1">
    <location>
        <position position="1"/>
    </location>
</feature>
<dbReference type="EMBL" id="GBRD01000850">
    <property type="protein sequence ID" value="JAG64971.1"/>
    <property type="molecule type" value="Transcribed_RNA"/>
</dbReference>
<protein>
    <submittedName>
        <fullName evidence="1">Uncharacterized protein</fullName>
    </submittedName>
</protein>
<organism evidence="1">
    <name type="scientific">Lygus hesperus</name>
    <name type="common">Western plant bug</name>
    <dbReference type="NCBI Taxonomy" id="30085"/>
    <lineage>
        <taxon>Eukaryota</taxon>
        <taxon>Metazoa</taxon>
        <taxon>Ecdysozoa</taxon>
        <taxon>Arthropoda</taxon>
        <taxon>Hexapoda</taxon>
        <taxon>Insecta</taxon>
        <taxon>Pterygota</taxon>
        <taxon>Neoptera</taxon>
        <taxon>Paraneoptera</taxon>
        <taxon>Hemiptera</taxon>
        <taxon>Heteroptera</taxon>
        <taxon>Panheteroptera</taxon>
        <taxon>Cimicomorpha</taxon>
        <taxon>Miridae</taxon>
        <taxon>Mirini</taxon>
        <taxon>Lygus</taxon>
    </lineage>
</organism>
<reference evidence="1" key="1">
    <citation type="submission" date="2014-09" db="EMBL/GenBank/DDBJ databases">
        <authorList>
            <person name="Magalhaes I.L.F."/>
            <person name="Oliveira U."/>
            <person name="Santos F.R."/>
            <person name="Vidigal T.H.D.A."/>
            <person name="Brescovit A.D."/>
            <person name="Santos A.J."/>
        </authorList>
    </citation>
    <scope>NUCLEOTIDE SEQUENCE</scope>
</reference>
<accession>A0A0K8THT0</accession>
<evidence type="ECO:0000313" key="1">
    <source>
        <dbReference type="EMBL" id="JAG64971.1"/>
    </source>
</evidence>
<dbReference type="AlphaFoldDB" id="A0A0K8THT0"/>
<proteinExistence type="predicted"/>
<name>A0A0K8THT0_LYGHE</name>